<evidence type="ECO:0000313" key="2">
    <source>
        <dbReference type="EMBL" id="MCT7378175.1"/>
    </source>
</evidence>
<feature type="compositionally biased region" description="Basic and acidic residues" evidence="1">
    <location>
        <begin position="1"/>
        <end position="15"/>
    </location>
</feature>
<evidence type="ECO:0000256" key="1">
    <source>
        <dbReference type="SAM" id="MobiDB-lite"/>
    </source>
</evidence>
<reference evidence="2 3" key="1">
    <citation type="submission" date="2022-09" db="EMBL/GenBank/DDBJ databases">
        <title>Chelativorans salina sp. nov., a novel slightly halophilic bacterium isolated from a saline lake sediment enrichment.</title>
        <authorList>
            <person name="Gao L."/>
            <person name="Fang B.-Z."/>
            <person name="Li W.-J."/>
        </authorList>
    </citation>
    <scope>NUCLEOTIDE SEQUENCE [LARGE SCALE GENOMIC DNA]</scope>
    <source>
        <strain evidence="2 3">EGI FJ00035</strain>
    </source>
</reference>
<accession>A0ABT2LUG2</accession>
<comment type="caution">
    <text evidence="2">The sequence shown here is derived from an EMBL/GenBank/DDBJ whole genome shotgun (WGS) entry which is preliminary data.</text>
</comment>
<dbReference type="EMBL" id="JAOCZP010000011">
    <property type="protein sequence ID" value="MCT7378175.1"/>
    <property type="molecule type" value="Genomic_DNA"/>
</dbReference>
<evidence type="ECO:0000313" key="3">
    <source>
        <dbReference type="Proteomes" id="UP001320831"/>
    </source>
</evidence>
<proteinExistence type="predicted"/>
<dbReference type="RefSeq" id="WP_260907003.1">
    <property type="nucleotide sequence ID" value="NZ_JAOCZP010000011.1"/>
</dbReference>
<feature type="region of interest" description="Disordered" evidence="1">
    <location>
        <begin position="1"/>
        <end position="22"/>
    </location>
</feature>
<gene>
    <name evidence="2" type="ORF">N5A92_24480</name>
</gene>
<sequence>MNRSRFDAAERRRESGVFGTSLSQGQVEGLEAVLNEASRRHTPLNDLGYKLASDYSETAHTMQPIHERWQRSYFNKYEPVADAKGIPPWEPRLNTLHTAAPSPFGPVRPDNLGQLIQKSPA</sequence>
<keyword evidence="3" id="KW-1185">Reference proteome</keyword>
<protein>
    <submittedName>
        <fullName evidence="2">Uncharacterized protein</fullName>
    </submittedName>
</protein>
<dbReference type="Proteomes" id="UP001320831">
    <property type="component" value="Unassembled WGS sequence"/>
</dbReference>
<name>A0ABT2LUG2_9HYPH</name>
<feature type="region of interest" description="Disordered" evidence="1">
    <location>
        <begin position="97"/>
        <end position="121"/>
    </location>
</feature>
<organism evidence="2 3">
    <name type="scientific">Chelativorans salis</name>
    <dbReference type="NCBI Taxonomy" id="2978478"/>
    <lineage>
        <taxon>Bacteria</taxon>
        <taxon>Pseudomonadati</taxon>
        <taxon>Pseudomonadota</taxon>
        <taxon>Alphaproteobacteria</taxon>
        <taxon>Hyphomicrobiales</taxon>
        <taxon>Phyllobacteriaceae</taxon>
        <taxon>Chelativorans</taxon>
    </lineage>
</organism>